<proteinExistence type="predicted"/>
<dbReference type="OrthoDB" id="6880259at2"/>
<evidence type="ECO:0000313" key="1">
    <source>
        <dbReference type="EMBL" id="PTU73175.1"/>
    </source>
</evidence>
<accession>A0A2T5P654</accession>
<evidence type="ECO:0000313" key="2">
    <source>
        <dbReference type="Proteomes" id="UP000244064"/>
    </source>
</evidence>
<comment type="caution">
    <text evidence="1">The sequence shown here is derived from an EMBL/GenBank/DDBJ whole genome shotgun (WGS) entry which is preliminary data.</text>
</comment>
<dbReference type="EMBL" id="QASN01000021">
    <property type="protein sequence ID" value="PTU73175.1"/>
    <property type="molecule type" value="Genomic_DNA"/>
</dbReference>
<sequence>MLGASLLTTAQAESDSLLKDATKGAVSNAISAGKNLLGGVSDGITEGREETEGVDGALSISTFEQFEQQQGQVEVLSIKQDDGRLVAALGLKNTSDKPIRLINLQSANALLAIDEDGYSSALVVGTDNPFELTIPPRAGIRQRFVFETPEAPITAIRVWGRDFTPKR</sequence>
<dbReference type="Proteomes" id="UP000244064">
    <property type="component" value="Unassembled WGS sequence"/>
</dbReference>
<protein>
    <submittedName>
        <fullName evidence="1">Uncharacterized protein</fullName>
    </submittedName>
</protein>
<dbReference type="AlphaFoldDB" id="A0A2T5P654"/>
<keyword evidence="2" id="KW-1185">Reference proteome</keyword>
<organism evidence="1 2">
    <name type="scientific">Pseudomonas mangrovi</name>
    <dbReference type="NCBI Taxonomy" id="2161748"/>
    <lineage>
        <taxon>Bacteria</taxon>
        <taxon>Pseudomonadati</taxon>
        <taxon>Pseudomonadota</taxon>
        <taxon>Gammaproteobacteria</taxon>
        <taxon>Pseudomonadales</taxon>
        <taxon>Pseudomonadaceae</taxon>
        <taxon>Pseudomonas</taxon>
    </lineage>
</organism>
<name>A0A2T5P654_9PSED</name>
<reference evidence="1 2" key="1">
    <citation type="submission" date="2018-04" db="EMBL/GenBank/DDBJ databases">
        <title>Pseudomonas sp. nov., isolated from mangrove soil.</title>
        <authorList>
            <person name="Chen C."/>
        </authorList>
    </citation>
    <scope>NUCLEOTIDE SEQUENCE [LARGE SCALE GENOMIC DNA]</scope>
    <source>
        <strain evidence="1 2">TC-11</strain>
    </source>
</reference>
<gene>
    <name evidence="1" type="ORF">DBO85_16905</name>
</gene>